<dbReference type="Proteomes" id="UP001629214">
    <property type="component" value="Unassembled WGS sequence"/>
</dbReference>
<comment type="caution">
    <text evidence="1">The sequence shown here is derived from an EMBL/GenBank/DDBJ whole genome shotgun (WGS) entry which is preliminary data.</text>
</comment>
<evidence type="ECO:0000313" key="1">
    <source>
        <dbReference type="EMBL" id="MFL9877311.1"/>
    </source>
</evidence>
<dbReference type="EMBL" id="JAQQFR010000002">
    <property type="protein sequence ID" value="MFL9877311.1"/>
    <property type="molecule type" value="Genomic_DNA"/>
</dbReference>
<evidence type="ECO:0000313" key="2">
    <source>
        <dbReference type="Proteomes" id="UP001629214"/>
    </source>
</evidence>
<keyword evidence="2" id="KW-1185">Reference proteome</keyword>
<reference evidence="1 2" key="1">
    <citation type="journal article" date="2024" name="Chem. Sci.">
        <title>Discovery of megapolipeptins by genome mining of a Burkholderiales bacteria collection.</title>
        <authorList>
            <person name="Paulo B.S."/>
            <person name="Recchia M.J.J."/>
            <person name="Lee S."/>
            <person name="Fergusson C.H."/>
            <person name="Romanowski S.B."/>
            <person name="Hernandez A."/>
            <person name="Krull N."/>
            <person name="Liu D.Y."/>
            <person name="Cavanagh H."/>
            <person name="Bos A."/>
            <person name="Gray C.A."/>
            <person name="Murphy B.T."/>
            <person name="Linington R.G."/>
            <person name="Eustaquio A.S."/>
        </authorList>
    </citation>
    <scope>NUCLEOTIDE SEQUENCE [LARGE SCALE GENOMIC DNA]</scope>
    <source>
        <strain evidence="1 2">RL21-008-BIB-B</strain>
    </source>
</reference>
<dbReference type="RefSeq" id="WP_408165501.1">
    <property type="nucleotide sequence ID" value="NZ_JAQQFR010000002.1"/>
</dbReference>
<sequence length="134" mass="14681">MLFAVFTASLMRRFCFLLLAFLFPLQLFAGTLEPMAKQLSETPAIVLAAQAHSQDGAQQSACETAHDIVDIMAGEMSDQPDSKKLTAQGDLEDQTLPVPLATLPLDWHPFPHFYPLVNDGTSAFIDLQRPPPLA</sequence>
<organism evidence="1 2">
    <name type="scientific">Herbaspirillum rhizosphaerae</name>
    <dbReference type="NCBI Taxonomy" id="346179"/>
    <lineage>
        <taxon>Bacteria</taxon>
        <taxon>Pseudomonadati</taxon>
        <taxon>Pseudomonadota</taxon>
        <taxon>Betaproteobacteria</taxon>
        <taxon>Burkholderiales</taxon>
        <taxon>Oxalobacteraceae</taxon>
        <taxon>Herbaspirillum</taxon>
    </lineage>
</organism>
<protein>
    <submittedName>
        <fullName evidence="1">Uncharacterized protein</fullName>
    </submittedName>
</protein>
<gene>
    <name evidence="1" type="ORF">PQR63_02880</name>
</gene>
<proteinExistence type="predicted"/>
<accession>A0ABW8Z2T1</accession>
<name>A0ABW8Z2T1_9BURK</name>